<keyword evidence="11" id="KW-1185">Reference proteome</keyword>
<evidence type="ECO:0000256" key="7">
    <source>
        <dbReference type="ARBA" id="ARBA00023134"/>
    </source>
</evidence>
<protein>
    <recommendedName>
        <fullName evidence="2">3'-phosphate/5'-hydroxy nucleic acid ligase</fullName>
        <ecNumber evidence="2">6.5.1.8</ecNumber>
    </recommendedName>
</protein>
<dbReference type="PANTHER" id="PTHR43749:SF2">
    <property type="entry name" value="RNA-SPLICING LIGASE RTCB"/>
    <property type="match status" value="1"/>
</dbReference>
<dbReference type="Proteomes" id="UP001501461">
    <property type="component" value="Unassembled WGS sequence"/>
</dbReference>
<reference evidence="11" key="1">
    <citation type="journal article" date="2019" name="Int. J. Syst. Evol. Microbiol.">
        <title>The Global Catalogue of Microorganisms (GCM) 10K type strain sequencing project: providing services to taxonomists for standard genome sequencing and annotation.</title>
        <authorList>
            <consortium name="The Broad Institute Genomics Platform"/>
            <consortium name="The Broad Institute Genome Sequencing Center for Infectious Disease"/>
            <person name="Wu L."/>
            <person name="Ma J."/>
        </authorList>
    </citation>
    <scope>NUCLEOTIDE SEQUENCE [LARGE SCALE GENOMIC DNA]</scope>
    <source>
        <strain evidence="11">JCM 13595</strain>
    </source>
</reference>
<evidence type="ECO:0000256" key="1">
    <source>
        <dbReference type="ARBA" id="ARBA00001936"/>
    </source>
</evidence>
<dbReference type="Gene3D" id="3.90.1860.10">
    <property type="entry name" value="tRNA-splicing ligase RtcB"/>
    <property type="match status" value="1"/>
</dbReference>
<accession>A0ABP5FUY9</accession>
<keyword evidence="6" id="KW-0692">RNA repair</keyword>
<evidence type="ECO:0000313" key="10">
    <source>
        <dbReference type="EMBL" id="GAA2032735.1"/>
    </source>
</evidence>
<dbReference type="EMBL" id="BAAAMN010000017">
    <property type="protein sequence ID" value="GAA2032735.1"/>
    <property type="molecule type" value="Genomic_DNA"/>
</dbReference>
<evidence type="ECO:0000256" key="5">
    <source>
        <dbReference type="ARBA" id="ARBA00022741"/>
    </source>
</evidence>
<organism evidence="10 11">
    <name type="scientific">Yaniella flava</name>
    <dbReference type="NCBI Taxonomy" id="287930"/>
    <lineage>
        <taxon>Bacteria</taxon>
        <taxon>Bacillati</taxon>
        <taxon>Actinomycetota</taxon>
        <taxon>Actinomycetes</taxon>
        <taxon>Micrococcales</taxon>
        <taxon>Micrococcaceae</taxon>
        <taxon>Yaniella</taxon>
    </lineage>
</organism>
<dbReference type="Pfam" id="PF01139">
    <property type="entry name" value="RtcB"/>
    <property type="match status" value="1"/>
</dbReference>
<proteinExistence type="predicted"/>
<dbReference type="InterPro" id="IPR036025">
    <property type="entry name" value="RtcB-like_sf"/>
</dbReference>
<keyword evidence="4" id="KW-0479">Metal-binding</keyword>
<sequence>MERVNDRLVSWASMMDDQTRHQAMTSAELDFVYPHVALMADAHLGYGATVGSVIPTVGAVMPAAVGVDIGCGMIAVQTQFKRSDLPSSLQTLREDIERCIPVSAGKYNHTVHPTAAPRIDELETKALENGLDPDSFAKNWRLQLGTLGGGNHFIEVCVDEEDTVWTFLHSGSRGIGNKIATHHIGIAKSLRHQAGGRLPHADLAWLDEGTDEFDTYIQHLRWAQHFALLNREEMMDRVNQQLGRWVGEPVQDMQRINSHHNFTEQEEHFGKTVWVTRKGAIRARTGDMASIPGSMGTASYIVEGAGNPHALDSAPHGAGRQYSRRAARRNFTQDDLRKAMTGIEYRDTDKVIDEIPQAYKPIDQVMEDSKDLVTIRHTLHQIVNVKGQ</sequence>
<dbReference type="InterPro" id="IPR001233">
    <property type="entry name" value="RtcB"/>
</dbReference>
<evidence type="ECO:0000256" key="3">
    <source>
        <dbReference type="ARBA" id="ARBA00022598"/>
    </source>
</evidence>
<evidence type="ECO:0000256" key="4">
    <source>
        <dbReference type="ARBA" id="ARBA00022723"/>
    </source>
</evidence>
<gene>
    <name evidence="10" type="ORF">GCM10009720_11420</name>
</gene>
<dbReference type="PANTHER" id="PTHR43749">
    <property type="entry name" value="RNA-SPLICING LIGASE RTCB"/>
    <property type="match status" value="1"/>
</dbReference>
<keyword evidence="3" id="KW-0436">Ligase</keyword>
<evidence type="ECO:0000256" key="6">
    <source>
        <dbReference type="ARBA" id="ARBA00022800"/>
    </source>
</evidence>
<evidence type="ECO:0000256" key="8">
    <source>
        <dbReference type="ARBA" id="ARBA00023211"/>
    </source>
</evidence>
<evidence type="ECO:0000256" key="2">
    <source>
        <dbReference type="ARBA" id="ARBA00012726"/>
    </source>
</evidence>
<comment type="caution">
    <text evidence="10">The sequence shown here is derived from an EMBL/GenBank/DDBJ whole genome shotgun (WGS) entry which is preliminary data.</text>
</comment>
<evidence type="ECO:0000313" key="11">
    <source>
        <dbReference type="Proteomes" id="UP001501461"/>
    </source>
</evidence>
<dbReference type="EC" id="6.5.1.8" evidence="2"/>
<name>A0ABP5FUY9_9MICC</name>
<keyword evidence="7" id="KW-0342">GTP-binding</keyword>
<dbReference type="SUPFAM" id="SSF103365">
    <property type="entry name" value="Hypothetical protein PH1602"/>
    <property type="match status" value="1"/>
</dbReference>
<dbReference type="RefSeq" id="WP_343956651.1">
    <property type="nucleotide sequence ID" value="NZ_BAAAMN010000017.1"/>
</dbReference>
<comment type="cofactor">
    <cofactor evidence="1">
        <name>Mn(2+)</name>
        <dbReference type="ChEBI" id="CHEBI:29035"/>
    </cofactor>
</comment>
<comment type="catalytic activity">
    <reaction evidence="9">
        <text>a 3'-end 3'-phospho-ribonucleotide-RNA + a 5'-end dephospho-ribonucleoside-RNA + GTP = a ribonucleotidyl-ribonucleotide-RNA + GMP + diphosphate</text>
        <dbReference type="Rhea" id="RHEA:68076"/>
        <dbReference type="Rhea" id="RHEA-COMP:10463"/>
        <dbReference type="Rhea" id="RHEA-COMP:13936"/>
        <dbReference type="Rhea" id="RHEA-COMP:17355"/>
        <dbReference type="ChEBI" id="CHEBI:33019"/>
        <dbReference type="ChEBI" id="CHEBI:37565"/>
        <dbReference type="ChEBI" id="CHEBI:58115"/>
        <dbReference type="ChEBI" id="CHEBI:83062"/>
        <dbReference type="ChEBI" id="CHEBI:138284"/>
        <dbReference type="ChEBI" id="CHEBI:173118"/>
        <dbReference type="EC" id="6.5.1.8"/>
    </reaction>
</comment>
<keyword evidence="8" id="KW-0464">Manganese</keyword>
<keyword evidence="5" id="KW-0547">Nucleotide-binding</keyword>
<dbReference type="InterPro" id="IPR052915">
    <property type="entry name" value="RtcB-like"/>
</dbReference>
<evidence type="ECO:0000256" key="9">
    <source>
        <dbReference type="ARBA" id="ARBA00047746"/>
    </source>
</evidence>